<dbReference type="AlphaFoldDB" id="A0A7H1MKY1"/>
<evidence type="ECO:0000313" key="8">
    <source>
        <dbReference type="Proteomes" id="UP000516446"/>
    </source>
</evidence>
<evidence type="ECO:0000256" key="3">
    <source>
        <dbReference type="ARBA" id="ARBA00022692"/>
    </source>
</evidence>
<accession>A0A7H1MKY1</accession>
<name>A0A7H1MKY1_9LACO</name>
<feature type="domain" description="Phage shock protein PspC N-terminal" evidence="6">
    <location>
        <begin position="4"/>
        <end position="61"/>
    </location>
</feature>
<evidence type="ECO:0000256" key="2">
    <source>
        <dbReference type="ARBA" id="ARBA00022475"/>
    </source>
</evidence>
<comment type="subcellular location">
    <subcellularLocation>
        <location evidence="1">Cell membrane</location>
        <topology evidence="1">Single-pass membrane protein</topology>
    </subcellularLocation>
</comment>
<protein>
    <submittedName>
        <fullName evidence="7">PspC domain-containing protein</fullName>
    </submittedName>
</protein>
<dbReference type="PANTHER" id="PTHR33885">
    <property type="entry name" value="PHAGE SHOCK PROTEIN C"/>
    <property type="match status" value="1"/>
</dbReference>
<keyword evidence="8" id="KW-1185">Reference proteome</keyword>
<keyword evidence="5" id="KW-0472">Membrane</keyword>
<evidence type="ECO:0000313" key="7">
    <source>
        <dbReference type="EMBL" id="QNT64117.1"/>
    </source>
</evidence>
<evidence type="ECO:0000259" key="6">
    <source>
        <dbReference type="Pfam" id="PF04024"/>
    </source>
</evidence>
<keyword evidence="3" id="KW-0812">Transmembrane</keyword>
<keyword evidence="2" id="KW-1003">Cell membrane</keyword>
<dbReference type="GO" id="GO:0005886">
    <property type="term" value="C:plasma membrane"/>
    <property type="evidence" value="ECO:0007669"/>
    <property type="project" value="UniProtKB-SubCell"/>
</dbReference>
<evidence type="ECO:0000256" key="4">
    <source>
        <dbReference type="ARBA" id="ARBA00022989"/>
    </source>
</evidence>
<proteinExistence type="predicted"/>
<dbReference type="RefSeq" id="WP_006845841.1">
    <property type="nucleotide sequence ID" value="NZ_CP026847.1"/>
</dbReference>
<dbReference type="InterPro" id="IPR052027">
    <property type="entry name" value="PspC"/>
</dbReference>
<keyword evidence="4" id="KW-1133">Transmembrane helix</keyword>
<organism evidence="7 8">
    <name type="scientific">Weissella koreensis</name>
    <dbReference type="NCBI Taxonomy" id="165096"/>
    <lineage>
        <taxon>Bacteria</taxon>
        <taxon>Bacillati</taxon>
        <taxon>Bacillota</taxon>
        <taxon>Bacilli</taxon>
        <taxon>Lactobacillales</taxon>
        <taxon>Lactobacillaceae</taxon>
        <taxon>Weissella</taxon>
    </lineage>
</organism>
<dbReference type="PANTHER" id="PTHR33885:SF3">
    <property type="entry name" value="PHAGE SHOCK PROTEIN C"/>
    <property type="match status" value="1"/>
</dbReference>
<dbReference type="EMBL" id="CP043431">
    <property type="protein sequence ID" value="QNT64117.1"/>
    <property type="molecule type" value="Genomic_DNA"/>
</dbReference>
<sequence>MKQRIYRSNQDRVLAGILGGVAEYFGWNPQILRIIYLLLIIFTGFFPFGILYLLLLLVIPQSPYQN</sequence>
<gene>
    <name evidence="7" type="ORF">FY536_01995</name>
</gene>
<dbReference type="Proteomes" id="UP000516446">
    <property type="component" value="Chromosome"/>
</dbReference>
<dbReference type="InterPro" id="IPR007168">
    <property type="entry name" value="Phageshock_PspC_N"/>
</dbReference>
<evidence type="ECO:0000256" key="5">
    <source>
        <dbReference type="ARBA" id="ARBA00023136"/>
    </source>
</evidence>
<reference evidence="7 8" key="1">
    <citation type="submission" date="2019-08" db="EMBL/GenBank/DDBJ databases">
        <authorList>
            <person name="Chang H.C."/>
            <person name="Mun S.Y."/>
        </authorList>
    </citation>
    <scope>NUCLEOTIDE SEQUENCE [LARGE SCALE GENOMIC DNA]</scope>
    <source>
        <strain evidence="7 8">SK</strain>
    </source>
</reference>
<dbReference type="Pfam" id="PF04024">
    <property type="entry name" value="PspC"/>
    <property type="match status" value="1"/>
</dbReference>
<evidence type="ECO:0000256" key="1">
    <source>
        <dbReference type="ARBA" id="ARBA00004162"/>
    </source>
</evidence>
<dbReference type="OMA" id="FMNPLMI"/>